<keyword evidence="5 13" id="KW-1133">Transmembrane helix</keyword>
<dbReference type="InterPro" id="IPR047132">
    <property type="entry name" value="Olfact_rcpt_6C-like"/>
</dbReference>
<feature type="region of interest" description="Disordered" evidence="12">
    <location>
        <begin position="1"/>
        <end position="23"/>
    </location>
</feature>
<evidence type="ECO:0000259" key="14">
    <source>
        <dbReference type="PROSITE" id="PS50262"/>
    </source>
</evidence>
<evidence type="ECO:0000256" key="10">
    <source>
        <dbReference type="RuleBase" id="RU000688"/>
    </source>
</evidence>
<feature type="transmembrane region" description="Helical" evidence="13">
    <location>
        <begin position="457"/>
        <end position="479"/>
    </location>
</feature>
<name>A0ABM1KWU0_GEKJA</name>
<keyword evidence="11" id="KW-0175">Coiled coil</keyword>
<dbReference type="PANTHER" id="PTHR26454">
    <property type="entry name" value="OLFACTORY RECEPTOR"/>
    <property type="match status" value="1"/>
</dbReference>
<evidence type="ECO:0000256" key="12">
    <source>
        <dbReference type="SAM" id="MobiDB-lite"/>
    </source>
</evidence>
<dbReference type="PRINTS" id="PR00245">
    <property type="entry name" value="OLFACTORYR"/>
</dbReference>
<evidence type="ECO:0000256" key="4">
    <source>
        <dbReference type="ARBA" id="ARBA00022725"/>
    </source>
</evidence>
<protein>
    <submittedName>
        <fullName evidence="16">Olfactory receptor 6F1-like</fullName>
    </submittedName>
</protein>
<keyword evidence="8 10" id="KW-0675">Receptor</keyword>
<keyword evidence="4" id="KW-0552">Olfaction</keyword>
<feature type="transmembrane region" description="Helical" evidence="13">
    <location>
        <begin position="363"/>
        <end position="382"/>
    </location>
</feature>
<evidence type="ECO:0000256" key="7">
    <source>
        <dbReference type="ARBA" id="ARBA00023136"/>
    </source>
</evidence>
<feature type="domain" description="G-protein coupled receptors family 1 profile" evidence="14">
    <location>
        <begin position="260"/>
        <end position="509"/>
    </location>
</feature>
<dbReference type="SUPFAM" id="SSF81321">
    <property type="entry name" value="Family A G protein-coupled receptor-like"/>
    <property type="match status" value="1"/>
</dbReference>
<feature type="coiled-coil region" evidence="11">
    <location>
        <begin position="41"/>
        <end position="82"/>
    </location>
</feature>
<dbReference type="PANTHER" id="PTHR26454:SF12">
    <property type="entry name" value="OLFACTORY RECEPTOR 6F1"/>
    <property type="match status" value="1"/>
</dbReference>
<dbReference type="Gene3D" id="1.20.1070.10">
    <property type="entry name" value="Rhodopsin 7-helix transmembrane proteins"/>
    <property type="match status" value="1"/>
</dbReference>
<keyword evidence="15" id="KW-1185">Reference proteome</keyword>
<gene>
    <name evidence="16" type="primary">LOC107120051</name>
</gene>
<evidence type="ECO:0000256" key="13">
    <source>
        <dbReference type="SAM" id="Phobius"/>
    </source>
</evidence>
<keyword evidence="6 10" id="KW-0297">G-protein coupled receptor</keyword>
<dbReference type="GeneID" id="107120051"/>
<evidence type="ECO:0000313" key="15">
    <source>
        <dbReference type="Proteomes" id="UP000694871"/>
    </source>
</evidence>
<dbReference type="InterPro" id="IPR000725">
    <property type="entry name" value="Olfact_rcpt"/>
</dbReference>
<organism evidence="15 16">
    <name type="scientific">Gekko japonicus</name>
    <name type="common">Schlegel's Japanese gecko</name>
    <dbReference type="NCBI Taxonomy" id="146911"/>
    <lineage>
        <taxon>Eukaryota</taxon>
        <taxon>Metazoa</taxon>
        <taxon>Chordata</taxon>
        <taxon>Craniata</taxon>
        <taxon>Vertebrata</taxon>
        <taxon>Euteleostomi</taxon>
        <taxon>Lepidosauria</taxon>
        <taxon>Squamata</taxon>
        <taxon>Bifurcata</taxon>
        <taxon>Gekkota</taxon>
        <taxon>Gekkonidae</taxon>
        <taxon>Gekkoninae</taxon>
        <taxon>Gekko</taxon>
    </lineage>
</organism>
<feature type="transmembrane region" description="Helical" evidence="13">
    <location>
        <begin position="281"/>
        <end position="305"/>
    </location>
</feature>
<dbReference type="PRINTS" id="PR00237">
    <property type="entry name" value="GPCRRHODOPSN"/>
</dbReference>
<evidence type="ECO:0000256" key="6">
    <source>
        <dbReference type="ARBA" id="ARBA00023040"/>
    </source>
</evidence>
<dbReference type="Pfam" id="PF13853">
    <property type="entry name" value="7tm_4"/>
    <property type="match status" value="1"/>
</dbReference>
<dbReference type="PROSITE" id="PS00237">
    <property type="entry name" value="G_PROTEIN_RECEP_F1_1"/>
    <property type="match status" value="1"/>
</dbReference>
<dbReference type="CDD" id="cd13954">
    <property type="entry name" value="7tmA_OR"/>
    <property type="match status" value="1"/>
</dbReference>
<evidence type="ECO:0000256" key="1">
    <source>
        <dbReference type="ARBA" id="ARBA00004651"/>
    </source>
</evidence>
<feature type="transmembrane region" description="Helical" evidence="13">
    <location>
        <begin position="419"/>
        <end position="445"/>
    </location>
</feature>
<feature type="transmembrane region" description="Helical" evidence="13">
    <location>
        <begin position="311"/>
        <end position="334"/>
    </location>
</feature>
<sequence>MVAAQKKLAKIKQVSQSSRPEETSDIFSMLSELLKPINERLDDINQQLVTSNQNLAMQQQQIAELTKKAVQADEKIKETAHDTKKVKKKVGVLEQRHDSQERRLLNLNKWEKIDSVLKAEEWVKRHLGQTEEEQLQQGGGADTAEKDSEEDLGAVGGVPIKETYKLRLRKPKTLPQKRVQEPYLHLSKGFNKVNMISHQAPKLKLFVLTGKKGEMRGHSQGRQNETRVLDFILLGFPGSLYLKSFIFALFLVMYILTIMGNLAIVILVITNRRLHIPMYFFLCNLSFLEIWYTTSIIPKTLAIILGRSRSISFTGCILQMYFVFGFGCTEYLLLSAMAYDRYLAICDPLHYSIIMDLSLSGKLAFSSWLCGFLVICIPAFLITRLSFCGPNVINHFYCNIDSWIVLSCTDTYVMEIADFVIAIIVVLGSCSITFLSYIYIISTILRIPSTKGQRKAFSTCSSHLAVVMIWSGSTIFLYVKPSKQTSLEMTKIVNILNTIVTPLLNPFIYTLRNKDVKEALKKFFQWR</sequence>
<keyword evidence="2" id="KW-1003">Cell membrane</keyword>
<feature type="region of interest" description="Disordered" evidence="12">
    <location>
        <begin position="130"/>
        <end position="152"/>
    </location>
</feature>
<feature type="transmembrane region" description="Helical" evidence="13">
    <location>
        <begin position="245"/>
        <end position="269"/>
    </location>
</feature>
<dbReference type="InterPro" id="IPR017452">
    <property type="entry name" value="GPCR_Rhodpsn_7TM"/>
</dbReference>
<dbReference type="InterPro" id="IPR000276">
    <property type="entry name" value="GPCR_Rhodpsn"/>
</dbReference>
<keyword evidence="7 13" id="KW-0472">Membrane</keyword>
<dbReference type="PROSITE" id="PS50262">
    <property type="entry name" value="G_PROTEIN_RECEP_F1_2"/>
    <property type="match status" value="1"/>
</dbReference>
<accession>A0ABM1KWU0</accession>
<comment type="subcellular location">
    <subcellularLocation>
        <location evidence="1">Cell membrane</location>
        <topology evidence="1">Multi-pass membrane protein</topology>
    </subcellularLocation>
</comment>
<evidence type="ECO:0000256" key="5">
    <source>
        <dbReference type="ARBA" id="ARBA00022989"/>
    </source>
</evidence>
<evidence type="ECO:0000256" key="8">
    <source>
        <dbReference type="ARBA" id="ARBA00023170"/>
    </source>
</evidence>
<keyword evidence="9 10" id="KW-0807">Transducer</keyword>
<feature type="transmembrane region" description="Helical" evidence="13">
    <location>
        <begin position="491"/>
        <end position="511"/>
    </location>
</feature>
<comment type="similarity">
    <text evidence="10">Belongs to the G-protein coupled receptor 1 family.</text>
</comment>
<evidence type="ECO:0000256" key="9">
    <source>
        <dbReference type="ARBA" id="ARBA00023224"/>
    </source>
</evidence>
<evidence type="ECO:0000313" key="16">
    <source>
        <dbReference type="RefSeq" id="XP_015278177.1"/>
    </source>
</evidence>
<evidence type="ECO:0000256" key="3">
    <source>
        <dbReference type="ARBA" id="ARBA00022692"/>
    </source>
</evidence>
<keyword evidence="3 10" id="KW-0812">Transmembrane</keyword>
<reference evidence="16" key="1">
    <citation type="submission" date="2025-08" db="UniProtKB">
        <authorList>
            <consortium name="RefSeq"/>
        </authorList>
    </citation>
    <scope>IDENTIFICATION</scope>
</reference>
<evidence type="ECO:0000256" key="11">
    <source>
        <dbReference type="SAM" id="Coils"/>
    </source>
</evidence>
<evidence type="ECO:0000256" key="2">
    <source>
        <dbReference type="ARBA" id="ARBA00022475"/>
    </source>
</evidence>
<dbReference type="RefSeq" id="XP_015278177.1">
    <property type="nucleotide sequence ID" value="XM_015422691.1"/>
</dbReference>
<dbReference type="Proteomes" id="UP000694871">
    <property type="component" value="Unplaced"/>
</dbReference>
<keyword evidence="4" id="KW-0716">Sensory transduction</keyword>
<proteinExistence type="inferred from homology"/>